<evidence type="ECO:0000313" key="2">
    <source>
        <dbReference type="Proteomes" id="UP000276133"/>
    </source>
</evidence>
<dbReference type="Proteomes" id="UP000276133">
    <property type="component" value="Unassembled WGS sequence"/>
</dbReference>
<organism evidence="1 2">
    <name type="scientific">Brachionus plicatilis</name>
    <name type="common">Marine rotifer</name>
    <name type="synonym">Brachionus muelleri</name>
    <dbReference type="NCBI Taxonomy" id="10195"/>
    <lineage>
        <taxon>Eukaryota</taxon>
        <taxon>Metazoa</taxon>
        <taxon>Spiralia</taxon>
        <taxon>Gnathifera</taxon>
        <taxon>Rotifera</taxon>
        <taxon>Eurotatoria</taxon>
        <taxon>Monogononta</taxon>
        <taxon>Pseudotrocha</taxon>
        <taxon>Ploima</taxon>
        <taxon>Brachionidae</taxon>
        <taxon>Brachionus</taxon>
    </lineage>
</organism>
<accession>A0A3M7Q0U4</accession>
<dbReference type="EMBL" id="REGN01007875">
    <property type="protein sequence ID" value="RNA05057.1"/>
    <property type="molecule type" value="Genomic_DNA"/>
</dbReference>
<comment type="caution">
    <text evidence="1">The sequence shown here is derived from an EMBL/GenBank/DDBJ whole genome shotgun (WGS) entry which is preliminary data.</text>
</comment>
<keyword evidence="2" id="KW-1185">Reference proteome</keyword>
<evidence type="ECO:0000313" key="1">
    <source>
        <dbReference type="EMBL" id="RNA05057.1"/>
    </source>
</evidence>
<protein>
    <submittedName>
        <fullName evidence="1">Uncharacterized protein</fullName>
    </submittedName>
</protein>
<sequence length="73" mass="8224">MGVFESLLCCSKKDFLIINPTFKLGFFISITRVNVCACTSHMTLGINARVPQHGITFNEQNDFDIRGENQKNV</sequence>
<dbReference type="AlphaFoldDB" id="A0A3M7Q0U4"/>
<name>A0A3M7Q0U4_BRAPC</name>
<proteinExistence type="predicted"/>
<reference evidence="1 2" key="1">
    <citation type="journal article" date="2018" name="Sci. Rep.">
        <title>Genomic signatures of local adaptation to the degree of environmental predictability in rotifers.</title>
        <authorList>
            <person name="Franch-Gras L."/>
            <person name="Hahn C."/>
            <person name="Garcia-Roger E.M."/>
            <person name="Carmona M.J."/>
            <person name="Serra M."/>
            <person name="Gomez A."/>
        </authorList>
    </citation>
    <scope>NUCLEOTIDE SEQUENCE [LARGE SCALE GENOMIC DNA]</scope>
    <source>
        <strain evidence="1">HYR1</strain>
    </source>
</reference>
<gene>
    <name evidence="1" type="ORF">BpHYR1_028199</name>
</gene>